<dbReference type="SUPFAM" id="SSF53335">
    <property type="entry name" value="S-adenosyl-L-methionine-dependent methyltransferases"/>
    <property type="match status" value="1"/>
</dbReference>
<feature type="domain" description="Methyltransferase" evidence="2">
    <location>
        <begin position="483"/>
        <end position="617"/>
    </location>
</feature>
<dbReference type="CDD" id="cd02440">
    <property type="entry name" value="AdoMet_MTases"/>
    <property type="match status" value="1"/>
</dbReference>
<protein>
    <recommendedName>
        <fullName evidence="2">Methyltransferase domain-containing protein</fullName>
    </recommendedName>
</protein>
<keyword evidence="4" id="KW-1185">Reference proteome</keyword>
<dbReference type="Gene3D" id="3.40.50.150">
    <property type="entry name" value="Vaccinia Virus protein VP39"/>
    <property type="match status" value="1"/>
</dbReference>
<comment type="caution">
    <text evidence="3">The sequence shown here is derived from an EMBL/GenBank/DDBJ whole genome shotgun (WGS) entry which is preliminary data.</text>
</comment>
<evidence type="ECO:0000256" key="1">
    <source>
        <dbReference type="SAM" id="MobiDB-lite"/>
    </source>
</evidence>
<sequence>MGAALVFFDLVAPQPGAPELQAALKVQAFADRQSFAVHARALQPGTLVRLRGVPGPTRTQGEGLVVISAATVLAPGPDVYHVAQLIRAAQRSELPRASVAAALRMPAGASFDAWLASSGDAVELARGWHSRVANGTAVAPPAVPAHVLNAAAARLRGRSQAVVPTLLRQPPTAATVAAARNVAIMEAPHVAAALQAMPQLVGALRVEGWVQGRRRFEGRATLLDICDEFRATLTTGADSEGAQGEAGRALDANWGARLRLALHPATLSPPSALRAFSEVCAPGARVRALGVASGDSVWVTHMELLRASWQPRALARVVAEVAAGAIDPDEAARSLLLEGGAAEASRLADEGRTSPTDRHWALRAISTRLQSEQSRMGTLSEEQARVLASTARLRERWPVTTHVPRSLQGRTALLPDADPAAHRLAKHAPLARGESAGNEDAPQPPPSSQPTFAASGAGTRSRPPATARLRAPQRAGTWWERNKQPQIEFMLDAVEAFVRERRGQRDGLPLSIVDIGGGKGSLASALVGRFGSDVLVHVVDVARAPVRSGAARAAERGVDNVRFVLADASCASLDEDALGKGCAVDLVVALHACGTLSDVALAQAVRHGAGFVVCPCCFGANGDLRVPVGSSSRPASDGAAPGVAPSALPAAAWLGVDPATHDALLRAAELQGDHGVAAQASHALCALRAEAAMRQWDSHMLGANGDVLGLVVSIVEFPLAFSTRNRCLLGVPQAGE</sequence>
<organism evidence="3 4">
    <name type="scientific">Diacronema lutheri</name>
    <name type="common">Unicellular marine alga</name>
    <name type="synonym">Monochrysis lutheri</name>
    <dbReference type="NCBI Taxonomy" id="2081491"/>
    <lineage>
        <taxon>Eukaryota</taxon>
        <taxon>Haptista</taxon>
        <taxon>Haptophyta</taxon>
        <taxon>Pavlovophyceae</taxon>
        <taxon>Pavlovales</taxon>
        <taxon>Pavlovaceae</taxon>
        <taxon>Diacronema</taxon>
    </lineage>
</organism>
<dbReference type="Pfam" id="PF13679">
    <property type="entry name" value="Methyltransf_32"/>
    <property type="match status" value="1"/>
</dbReference>
<evidence type="ECO:0000313" key="3">
    <source>
        <dbReference type="EMBL" id="KAG8470647.1"/>
    </source>
</evidence>
<dbReference type="OrthoDB" id="192115at2759"/>
<dbReference type="PANTHER" id="PTHR13369">
    <property type="match status" value="1"/>
</dbReference>
<evidence type="ECO:0000259" key="2">
    <source>
        <dbReference type="Pfam" id="PF13679"/>
    </source>
</evidence>
<proteinExistence type="predicted"/>
<dbReference type="InterPro" id="IPR025714">
    <property type="entry name" value="Methyltranfer_dom"/>
</dbReference>
<dbReference type="OMA" id="CCFRSNP"/>
<dbReference type="GO" id="GO:0005737">
    <property type="term" value="C:cytoplasm"/>
    <property type="evidence" value="ECO:0007669"/>
    <property type="project" value="TreeGrafter"/>
</dbReference>
<dbReference type="EMBL" id="JAGTXO010000001">
    <property type="protein sequence ID" value="KAG8470647.1"/>
    <property type="molecule type" value="Genomic_DNA"/>
</dbReference>
<accession>A0A8J6CD65</accession>
<feature type="region of interest" description="Disordered" evidence="1">
    <location>
        <begin position="431"/>
        <end position="478"/>
    </location>
</feature>
<dbReference type="AlphaFoldDB" id="A0A8J6CD65"/>
<reference evidence="3" key="1">
    <citation type="submission" date="2021-05" db="EMBL/GenBank/DDBJ databases">
        <title>The genome of the haptophyte Pavlova lutheri (Diacronema luteri, Pavlovales) - a model for lipid biosynthesis in eukaryotic algae.</title>
        <authorList>
            <person name="Hulatt C.J."/>
            <person name="Posewitz M.C."/>
        </authorList>
    </citation>
    <scope>NUCLEOTIDE SEQUENCE</scope>
    <source>
        <strain evidence="3">NIVA-4/92</strain>
    </source>
</reference>
<name>A0A8J6CD65_DIALT</name>
<dbReference type="InterPro" id="IPR029063">
    <property type="entry name" value="SAM-dependent_MTases_sf"/>
</dbReference>
<dbReference type="PANTHER" id="PTHR13369:SF0">
    <property type="entry name" value="GLUTATHIONE S-TRANSFERASE C-TERMINAL DOMAIN-CONTAINING PROTEIN"/>
    <property type="match status" value="1"/>
</dbReference>
<gene>
    <name evidence="3" type="ORF">KFE25_009068</name>
</gene>
<dbReference type="Proteomes" id="UP000751190">
    <property type="component" value="Unassembled WGS sequence"/>
</dbReference>
<evidence type="ECO:0000313" key="4">
    <source>
        <dbReference type="Proteomes" id="UP000751190"/>
    </source>
</evidence>